<proteinExistence type="inferred from homology"/>
<reference evidence="3 4" key="1">
    <citation type="submission" date="2016-05" db="EMBL/GenBank/DDBJ databases">
        <title>Single-cell genome of chain-forming Candidatus Thiomargarita nelsonii and comparison to other large sulfur-oxidizing bacteria.</title>
        <authorList>
            <person name="Winkel M."/>
            <person name="Salman V."/>
            <person name="Woyke T."/>
            <person name="Schulz-Vogt H."/>
            <person name="Richter M."/>
            <person name="Flood B."/>
            <person name="Bailey J."/>
            <person name="Amann R."/>
            <person name="Mussmann M."/>
        </authorList>
    </citation>
    <scope>NUCLEOTIDE SEQUENCE [LARGE SCALE GENOMIC DNA]</scope>
    <source>
        <strain evidence="3 4">THI036</strain>
    </source>
</reference>
<evidence type="ECO:0000313" key="3">
    <source>
        <dbReference type="EMBL" id="OAD20059.1"/>
    </source>
</evidence>
<feature type="domain" description="Smf/DprA SLOG" evidence="2">
    <location>
        <begin position="2"/>
        <end position="56"/>
    </location>
</feature>
<evidence type="ECO:0000256" key="1">
    <source>
        <dbReference type="ARBA" id="ARBA00006525"/>
    </source>
</evidence>
<dbReference type="AlphaFoldDB" id="A0A176RWF6"/>
<gene>
    <name evidence="3" type="ORF">THIOM_004264</name>
</gene>
<dbReference type="EMBL" id="LUTY01002566">
    <property type="protein sequence ID" value="OAD20059.1"/>
    <property type="molecule type" value="Genomic_DNA"/>
</dbReference>
<evidence type="ECO:0000259" key="2">
    <source>
        <dbReference type="Pfam" id="PF02481"/>
    </source>
</evidence>
<dbReference type="SUPFAM" id="SSF102405">
    <property type="entry name" value="MCP/YpsA-like"/>
    <property type="match status" value="1"/>
</dbReference>
<evidence type="ECO:0000313" key="4">
    <source>
        <dbReference type="Proteomes" id="UP000076962"/>
    </source>
</evidence>
<dbReference type="InterPro" id="IPR057666">
    <property type="entry name" value="DrpA_SLOG"/>
</dbReference>
<dbReference type="Proteomes" id="UP000076962">
    <property type="component" value="Unassembled WGS sequence"/>
</dbReference>
<comment type="caution">
    <text evidence="3">The sequence shown here is derived from an EMBL/GenBank/DDBJ whole genome shotgun (WGS) entry which is preliminary data.</text>
</comment>
<dbReference type="InterPro" id="IPR003488">
    <property type="entry name" value="DprA"/>
</dbReference>
<sequence length="60" mass="6769">MRSTALHTVRFAMEQGREVFAVPGSIHNPLVKGCHQLIKEGAKLVESAEDIIKELQIYMF</sequence>
<organism evidence="3 4">
    <name type="scientific">Candidatus Thiomargarita nelsonii</name>
    <dbReference type="NCBI Taxonomy" id="1003181"/>
    <lineage>
        <taxon>Bacteria</taxon>
        <taxon>Pseudomonadati</taxon>
        <taxon>Pseudomonadota</taxon>
        <taxon>Gammaproteobacteria</taxon>
        <taxon>Thiotrichales</taxon>
        <taxon>Thiotrichaceae</taxon>
        <taxon>Thiomargarita</taxon>
    </lineage>
</organism>
<keyword evidence="4" id="KW-1185">Reference proteome</keyword>
<dbReference type="Gene3D" id="3.40.50.450">
    <property type="match status" value="1"/>
</dbReference>
<comment type="similarity">
    <text evidence="1">Belongs to the DprA/Smf family.</text>
</comment>
<name>A0A176RWF6_9GAMM</name>
<dbReference type="PATRIC" id="fig|1003181.4.peg.5622"/>
<dbReference type="GO" id="GO:0009294">
    <property type="term" value="P:DNA-mediated transformation"/>
    <property type="evidence" value="ECO:0007669"/>
    <property type="project" value="InterPro"/>
</dbReference>
<accession>A0A176RWF6</accession>
<dbReference type="PANTHER" id="PTHR43022">
    <property type="entry name" value="PROTEIN SMF"/>
    <property type="match status" value="1"/>
</dbReference>
<dbReference type="Pfam" id="PF02481">
    <property type="entry name" value="DNA_processg_A"/>
    <property type="match status" value="1"/>
</dbReference>
<dbReference type="PANTHER" id="PTHR43022:SF1">
    <property type="entry name" value="PROTEIN SMF"/>
    <property type="match status" value="1"/>
</dbReference>
<protein>
    <submittedName>
        <fullName evidence="3">Smf protein</fullName>
    </submittedName>
</protein>